<evidence type="ECO:0008006" key="4">
    <source>
        <dbReference type="Google" id="ProtNLM"/>
    </source>
</evidence>
<keyword evidence="1" id="KW-1133">Transmembrane helix</keyword>
<feature type="transmembrane region" description="Helical" evidence="1">
    <location>
        <begin position="91"/>
        <end position="111"/>
    </location>
</feature>
<dbReference type="KEGG" id="cbae:COR50_00885"/>
<proteinExistence type="predicted"/>
<dbReference type="InterPro" id="IPR011990">
    <property type="entry name" value="TPR-like_helical_dom_sf"/>
</dbReference>
<evidence type="ECO:0000313" key="2">
    <source>
        <dbReference type="EMBL" id="ATL45828.1"/>
    </source>
</evidence>
<organism evidence="2 3">
    <name type="scientific">Chitinophaga caeni</name>
    <dbReference type="NCBI Taxonomy" id="2029983"/>
    <lineage>
        <taxon>Bacteria</taxon>
        <taxon>Pseudomonadati</taxon>
        <taxon>Bacteroidota</taxon>
        <taxon>Chitinophagia</taxon>
        <taxon>Chitinophagales</taxon>
        <taxon>Chitinophagaceae</taxon>
        <taxon>Chitinophaga</taxon>
    </lineage>
</organism>
<name>A0A291QPA4_9BACT</name>
<dbReference type="SUPFAM" id="SSF48452">
    <property type="entry name" value="TPR-like"/>
    <property type="match status" value="1"/>
</dbReference>
<sequence>MGIIMNEQDFELIDQYLSGTMPSQEKEEFLERIAAEPELKAALEEWQAAQAELRQFLKPDENREQLQKHLAARRDLYFSHKKASIKTAKGYVISAFATAAVIAGLLFWSPWQKDITKEFPPTHMISATERGIESNNDLEAAENFYNDGQYAKAIPFLSNLLAKDPEDAFARYHRGVSFLENKQYETARADLLIIYNGESIFKYEGAFYIALSYLKQKDREKCKEWLAKIPENAGNYFKAQRLLKELK</sequence>
<reference evidence="2 3" key="1">
    <citation type="submission" date="2017-10" db="EMBL/GenBank/DDBJ databases">
        <title>Paenichitinophaga pekingensis gen. nov., sp. nov., isolated from activated sludge.</title>
        <authorList>
            <person name="Jin D."/>
            <person name="Kong X."/>
            <person name="Deng Y."/>
            <person name="Bai Z."/>
        </authorList>
    </citation>
    <scope>NUCLEOTIDE SEQUENCE [LARGE SCALE GENOMIC DNA]</scope>
    <source>
        <strain evidence="2 3">13</strain>
    </source>
</reference>
<dbReference type="EMBL" id="CP023777">
    <property type="protein sequence ID" value="ATL45828.1"/>
    <property type="molecule type" value="Genomic_DNA"/>
</dbReference>
<dbReference type="Proteomes" id="UP000220133">
    <property type="component" value="Chromosome"/>
</dbReference>
<protein>
    <recommendedName>
        <fullName evidence="4">Tetratricopeptide repeat protein</fullName>
    </recommendedName>
</protein>
<evidence type="ECO:0000256" key="1">
    <source>
        <dbReference type="SAM" id="Phobius"/>
    </source>
</evidence>
<gene>
    <name evidence="2" type="ORF">COR50_00885</name>
</gene>
<accession>A0A291QPA4</accession>
<keyword evidence="1" id="KW-0472">Membrane</keyword>
<keyword evidence="1" id="KW-0812">Transmembrane</keyword>
<dbReference type="Gene3D" id="1.25.40.10">
    <property type="entry name" value="Tetratricopeptide repeat domain"/>
    <property type="match status" value="1"/>
</dbReference>
<evidence type="ECO:0000313" key="3">
    <source>
        <dbReference type="Proteomes" id="UP000220133"/>
    </source>
</evidence>
<dbReference type="AlphaFoldDB" id="A0A291QPA4"/>
<keyword evidence="3" id="KW-1185">Reference proteome</keyword>